<reference evidence="2" key="1">
    <citation type="submission" date="2020-07" db="EMBL/GenBank/DDBJ databases">
        <authorList>
            <person name="Nieuwenhuis M."/>
            <person name="Van De Peppel L.J.J."/>
        </authorList>
    </citation>
    <scope>NUCLEOTIDE SEQUENCE</scope>
    <source>
        <strain evidence="2">AP01</strain>
        <tissue evidence="2">Mycelium</tissue>
    </source>
</reference>
<sequence length="110" mass="12103">MKVIQAFSWALFIILTLAFLILFRLATHAQMFGRMDIWREPIREMPWFGEAPGFYNQGMMVPGGFNGGQYPGGGYPYPPPMSASSHAGQTIVVQPGLNGQPATITRVPMA</sequence>
<gene>
    <name evidence="2" type="ORF">DXG03_009310</name>
</gene>
<keyword evidence="1" id="KW-1133">Transmembrane helix</keyword>
<name>A0A9P7G4Y9_9AGAR</name>
<feature type="transmembrane region" description="Helical" evidence="1">
    <location>
        <begin position="6"/>
        <end position="26"/>
    </location>
</feature>
<proteinExistence type="predicted"/>
<evidence type="ECO:0000256" key="1">
    <source>
        <dbReference type="SAM" id="Phobius"/>
    </source>
</evidence>
<keyword evidence="1" id="KW-0812">Transmembrane</keyword>
<dbReference type="Proteomes" id="UP000775547">
    <property type="component" value="Unassembled WGS sequence"/>
</dbReference>
<evidence type="ECO:0000313" key="2">
    <source>
        <dbReference type="EMBL" id="KAG5643959.1"/>
    </source>
</evidence>
<dbReference type="AlphaFoldDB" id="A0A9P7G4Y9"/>
<accession>A0A9P7G4Y9</accession>
<organism evidence="2 3">
    <name type="scientific">Asterophora parasitica</name>
    <dbReference type="NCBI Taxonomy" id="117018"/>
    <lineage>
        <taxon>Eukaryota</taxon>
        <taxon>Fungi</taxon>
        <taxon>Dikarya</taxon>
        <taxon>Basidiomycota</taxon>
        <taxon>Agaricomycotina</taxon>
        <taxon>Agaricomycetes</taxon>
        <taxon>Agaricomycetidae</taxon>
        <taxon>Agaricales</taxon>
        <taxon>Tricholomatineae</taxon>
        <taxon>Lyophyllaceae</taxon>
        <taxon>Asterophora</taxon>
    </lineage>
</organism>
<dbReference type="OrthoDB" id="3264219at2759"/>
<dbReference type="EMBL" id="JABCKV010000088">
    <property type="protein sequence ID" value="KAG5643959.1"/>
    <property type="molecule type" value="Genomic_DNA"/>
</dbReference>
<keyword evidence="3" id="KW-1185">Reference proteome</keyword>
<protein>
    <submittedName>
        <fullName evidence="2">Uncharacterized protein</fullName>
    </submittedName>
</protein>
<reference evidence="2" key="2">
    <citation type="submission" date="2021-10" db="EMBL/GenBank/DDBJ databases">
        <title>Phylogenomics reveals ancestral predisposition of the termite-cultivated fungus Termitomyces towards a domesticated lifestyle.</title>
        <authorList>
            <person name="Auxier B."/>
            <person name="Grum-Grzhimaylo A."/>
            <person name="Cardenas M.E."/>
            <person name="Lodge J.D."/>
            <person name="Laessoe T."/>
            <person name="Pedersen O."/>
            <person name="Smith M.E."/>
            <person name="Kuyper T.W."/>
            <person name="Franco-Molano E.A."/>
            <person name="Baroni T.J."/>
            <person name="Aanen D.K."/>
        </authorList>
    </citation>
    <scope>NUCLEOTIDE SEQUENCE</scope>
    <source>
        <strain evidence="2">AP01</strain>
        <tissue evidence="2">Mycelium</tissue>
    </source>
</reference>
<comment type="caution">
    <text evidence="2">The sequence shown here is derived from an EMBL/GenBank/DDBJ whole genome shotgun (WGS) entry which is preliminary data.</text>
</comment>
<evidence type="ECO:0000313" key="3">
    <source>
        <dbReference type="Proteomes" id="UP000775547"/>
    </source>
</evidence>
<keyword evidence="1" id="KW-0472">Membrane</keyword>